<dbReference type="GO" id="GO:0016020">
    <property type="term" value="C:membrane"/>
    <property type="evidence" value="ECO:0007669"/>
    <property type="project" value="UniProtKB-SubCell"/>
</dbReference>
<feature type="transmembrane region" description="Helical" evidence="14">
    <location>
        <begin position="7"/>
        <end position="31"/>
    </location>
</feature>
<keyword evidence="16" id="KW-1185">Reference proteome</keyword>
<evidence type="ECO:0000256" key="12">
    <source>
        <dbReference type="ARBA" id="ARBA00023303"/>
    </source>
</evidence>
<evidence type="ECO:0000256" key="4">
    <source>
        <dbReference type="ARBA" id="ARBA00022461"/>
    </source>
</evidence>
<evidence type="ECO:0000313" key="17">
    <source>
        <dbReference type="WBParaSite" id="NBR_0000699501-mRNA-1"/>
    </source>
</evidence>
<protein>
    <submittedName>
        <fullName evidence="17">Amiloride-sensitive sodium channel</fullName>
    </submittedName>
</protein>
<evidence type="ECO:0000313" key="16">
    <source>
        <dbReference type="Proteomes" id="UP000271162"/>
    </source>
</evidence>
<dbReference type="STRING" id="27835.A0A0N4XVY3"/>
<evidence type="ECO:0000256" key="7">
    <source>
        <dbReference type="ARBA" id="ARBA00023053"/>
    </source>
</evidence>
<evidence type="ECO:0000256" key="9">
    <source>
        <dbReference type="ARBA" id="ARBA00023136"/>
    </source>
</evidence>
<proteinExistence type="inferred from homology"/>
<keyword evidence="9 14" id="KW-0472">Membrane</keyword>
<keyword evidence="11 13" id="KW-0739">Sodium transport</keyword>
<dbReference type="AlphaFoldDB" id="A0A0N4XVY3"/>
<keyword evidence="6 14" id="KW-1133">Transmembrane helix</keyword>
<evidence type="ECO:0000256" key="3">
    <source>
        <dbReference type="ARBA" id="ARBA00022448"/>
    </source>
</evidence>
<keyword evidence="12 13" id="KW-0407">Ion channel</keyword>
<dbReference type="Proteomes" id="UP000271162">
    <property type="component" value="Unassembled WGS sequence"/>
</dbReference>
<dbReference type="OMA" id="TQDYVSR"/>
<reference evidence="17" key="1">
    <citation type="submission" date="2017-02" db="UniProtKB">
        <authorList>
            <consortium name="WormBaseParasite"/>
        </authorList>
    </citation>
    <scope>IDENTIFICATION</scope>
</reference>
<evidence type="ECO:0000256" key="6">
    <source>
        <dbReference type="ARBA" id="ARBA00022989"/>
    </source>
</evidence>
<comment type="similarity">
    <text evidence="2 13">Belongs to the amiloride-sensitive sodium channel (TC 1.A.6) family.</text>
</comment>
<gene>
    <name evidence="15" type="ORF">NBR_LOCUS6996</name>
</gene>
<evidence type="ECO:0000256" key="5">
    <source>
        <dbReference type="ARBA" id="ARBA00022692"/>
    </source>
</evidence>
<dbReference type="Pfam" id="PF00858">
    <property type="entry name" value="ASC"/>
    <property type="match status" value="1"/>
</dbReference>
<comment type="subcellular location">
    <subcellularLocation>
        <location evidence="1">Membrane</location>
        <topology evidence="1">Multi-pass membrane protein</topology>
    </subcellularLocation>
</comment>
<dbReference type="EMBL" id="UYSL01019848">
    <property type="protein sequence ID" value="VDL70585.1"/>
    <property type="molecule type" value="Genomic_DNA"/>
</dbReference>
<evidence type="ECO:0000256" key="10">
    <source>
        <dbReference type="ARBA" id="ARBA00023180"/>
    </source>
</evidence>
<keyword evidence="4 13" id="KW-0894">Sodium channel</keyword>
<keyword evidence="10" id="KW-0325">Glycoprotein</keyword>
<keyword evidence="3 13" id="KW-0813">Transport</keyword>
<keyword evidence="8 13" id="KW-0406">Ion transport</keyword>
<evidence type="ECO:0000256" key="11">
    <source>
        <dbReference type="ARBA" id="ARBA00023201"/>
    </source>
</evidence>
<keyword evidence="7" id="KW-0915">Sodium</keyword>
<sequence>MAIKTACNVIIMLFLIGVCVVLFVLQSIYFINRSTGNSQKELTDTVDGEPLSMPALVICNRMPFSQDGVNSVNSALRQEQAMRYLLEWTNPSLREDADYVAMSRTYMDQGQTTVFQYIPQNIRNQSINQMQYMCQSMVNSCSYQGVVIQAYDCCRSILYKVPTTKGLCWAFYDRSLMQNSTSSAKQFTMTFQMSRNSWYSERTVPVHPGIDIYLRENLDDVASLSNQLETPIRLLNKKGVRLRMRKEVRADVRRSHCGQTVGSAESVDRNALEKNETNLLMCTIMVSMSYCNCHPLIAEMMPYDSNRFRDFSLRVNTTQVCTVDQYEMCARRYIDLTRPSAWREPIPRDMPGVADIERCRSENPYPCTVALYPGTLDQYDLPSDYQTTQDFVARLVLEYSTTRTTEVLITSDPTLYELLSYIGYNLATWFCIGHIIWSLYALIRDHICCCCSNKVTPVSPRRAFSISHPVETQSEAKDSAEDGESAS</sequence>
<accession>A0A0N4XVY3</accession>
<dbReference type="InterPro" id="IPR001873">
    <property type="entry name" value="ENaC"/>
</dbReference>
<reference evidence="15 16" key="2">
    <citation type="submission" date="2018-11" db="EMBL/GenBank/DDBJ databases">
        <authorList>
            <consortium name="Pathogen Informatics"/>
        </authorList>
    </citation>
    <scope>NUCLEOTIDE SEQUENCE [LARGE SCALE GENOMIC DNA]</scope>
</reference>
<dbReference type="GO" id="GO:0005272">
    <property type="term" value="F:sodium channel activity"/>
    <property type="evidence" value="ECO:0007669"/>
    <property type="project" value="UniProtKB-KW"/>
</dbReference>
<dbReference type="WBParaSite" id="NBR_0000699501-mRNA-1">
    <property type="protein sequence ID" value="NBR_0000699501-mRNA-1"/>
    <property type="gene ID" value="NBR_0000699501"/>
</dbReference>
<name>A0A0N4XVY3_NIPBR</name>
<evidence type="ECO:0000313" key="15">
    <source>
        <dbReference type="EMBL" id="VDL70585.1"/>
    </source>
</evidence>
<evidence type="ECO:0000256" key="13">
    <source>
        <dbReference type="RuleBase" id="RU000679"/>
    </source>
</evidence>
<organism evidence="17">
    <name type="scientific">Nippostrongylus brasiliensis</name>
    <name type="common">Rat hookworm</name>
    <dbReference type="NCBI Taxonomy" id="27835"/>
    <lineage>
        <taxon>Eukaryota</taxon>
        <taxon>Metazoa</taxon>
        <taxon>Ecdysozoa</taxon>
        <taxon>Nematoda</taxon>
        <taxon>Chromadorea</taxon>
        <taxon>Rhabditida</taxon>
        <taxon>Rhabditina</taxon>
        <taxon>Rhabditomorpha</taxon>
        <taxon>Strongyloidea</taxon>
        <taxon>Heligmosomidae</taxon>
        <taxon>Nippostrongylus</taxon>
    </lineage>
</organism>
<evidence type="ECO:0000256" key="1">
    <source>
        <dbReference type="ARBA" id="ARBA00004141"/>
    </source>
</evidence>
<evidence type="ECO:0000256" key="2">
    <source>
        <dbReference type="ARBA" id="ARBA00007193"/>
    </source>
</evidence>
<evidence type="ECO:0000256" key="14">
    <source>
        <dbReference type="SAM" id="Phobius"/>
    </source>
</evidence>
<evidence type="ECO:0000256" key="8">
    <source>
        <dbReference type="ARBA" id="ARBA00023065"/>
    </source>
</evidence>
<dbReference type="OrthoDB" id="5820377at2759"/>
<keyword evidence="5 13" id="KW-0812">Transmembrane</keyword>